<name>A0A2M7G0Z0_9BACT</name>
<proteinExistence type="predicted"/>
<dbReference type="Gene3D" id="3.10.450.40">
    <property type="match status" value="1"/>
</dbReference>
<dbReference type="EMBL" id="PFFQ01000053">
    <property type="protein sequence ID" value="PIW15374.1"/>
    <property type="molecule type" value="Genomic_DNA"/>
</dbReference>
<sequence>MAAMINSSPIKRLALSLVITLPLLLFAGVSEAKKSHSPPSVSLQTALQKFLQAHKGRLLKLEYESENQVPYYRIEFLDGQGVVQHVRVWEKGQQNLNQPVKGLPSPPANLLSLPQLLNRTFGKQPVRLLEASLKPHKAGFQYKLEWIDARGIVWEGRFDARTGRQISRKRD</sequence>
<dbReference type="Proteomes" id="UP000231019">
    <property type="component" value="Unassembled WGS sequence"/>
</dbReference>
<comment type="caution">
    <text evidence="2">The sequence shown here is derived from an EMBL/GenBank/DDBJ whole genome shotgun (WGS) entry which is preliminary data.</text>
</comment>
<organism evidence="2 3">
    <name type="scientific">bacterium (Candidatus Blackallbacteria) CG17_big_fil_post_rev_8_21_14_2_50_48_46</name>
    <dbReference type="NCBI Taxonomy" id="2014261"/>
    <lineage>
        <taxon>Bacteria</taxon>
        <taxon>Candidatus Blackallbacteria</taxon>
    </lineage>
</organism>
<gene>
    <name evidence="2" type="ORF">COW36_18330</name>
</gene>
<evidence type="ECO:0000259" key="1">
    <source>
        <dbReference type="Pfam" id="PF03413"/>
    </source>
</evidence>
<evidence type="ECO:0000313" key="2">
    <source>
        <dbReference type="EMBL" id="PIW15374.1"/>
    </source>
</evidence>
<protein>
    <recommendedName>
        <fullName evidence="1">PepSY domain-containing protein</fullName>
    </recommendedName>
</protein>
<dbReference type="Pfam" id="PF03413">
    <property type="entry name" value="PepSY"/>
    <property type="match status" value="1"/>
</dbReference>
<dbReference type="AlphaFoldDB" id="A0A2M7G0Z0"/>
<dbReference type="InterPro" id="IPR025711">
    <property type="entry name" value="PepSY"/>
</dbReference>
<evidence type="ECO:0000313" key="3">
    <source>
        <dbReference type="Proteomes" id="UP000231019"/>
    </source>
</evidence>
<accession>A0A2M7G0Z0</accession>
<reference evidence="2 3" key="1">
    <citation type="submission" date="2017-09" db="EMBL/GenBank/DDBJ databases">
        <title>Depth-based differentiation of microbial function through sediment-hosted aquifers and enrichment of novel symbionts in the deep terrestrial subsurface.</title>
        <authorList>
            <person name="Probst A.J."/>
            <person name="Ladd B."/>
            <person name="Jarett J.K."/>
            <person name="Geller-Mcgrath D.E."/>
            <person name="Sieber C.M."/>
            <person name="Emerson J.B."/>
            <person name="Anantharaman K."/>
            <person name="Thomas B.C."/>
            <person name="Malmstrom R."/>
            <person name="Stieglmeier M."/>
            <person name="Klingl A."/>
            <person name="Woyke T."/>
            <person name="Ryan C.M."/>
            <person name="Banfield J.F."/>
        </authorList>
    </citation>
    <scope>NUCLEOTIDE SEQUENCE [LARGE SCALE GENOMIC DNA]</scope>
    <source>
        <strain evidence="2">CG17_big_fil_post_rev_8_21_14_2_50_48_46</strain>
    </source>
</reference>
<feature type="domain" description="PepSY" evidence="1">
    <location>
        <begin position="41"/>
        <end position="83"/>
    </location>
</feature>